<sequence length="296" mass="33025">MDCPFRVWYQDEIIKRWKDELNNLLIFAGLFSAVLTAFVIEYYPALQPSTTDTTTQLLMIMSAQLEVLTAGASCNNSSLLSMSALVSSSPASKASSQVVAVNGLWFAALVFSLGAASLAISCRDLVLATSKPRSMQGSISVLPVLFQVSLALFLVGLVVLLWPLNTSISAAVCVLVSLLLMSTIGSALIPAIVTDCAYKSPQAWWWIKLLRGLQKLVYSVGYKLAFRLHFRGWLVTDESQKISFRQWKASLGQWRACLEQWKAPLKRLVDILKQYKTSFGQQRTARRVCRFLNFYF</sequence>
<name>J4G0M4_9APHY</name>
<keyword evidence="1" id="KW-0812">Transmembrane</keyword>
<accession>J4G0M4</accession>
<dbReference type="GeneID" id="24093729"/>
<evidence type="ECO:0000259" key="2">
    <source>
        <dbReference type="Pfam" id="PF20153"/>
    </source>
</evidence>
<dbReference type="InParanoid" id="J4G0M4"/>
<dbReference type="InterPro" id="IPR045338">
    <property type="entry name" value="DUF6535"/>
</dbReference>
<feature type="transmembrane region" description="Helical" evidence="1">
    <location>
        <begin position="141"/>
        <end position="162"/>
    </location>
</feature>
<dbReference type="OrthoDB" id="2753780at2759"/>
<protein>
    <recommendedName>
        <fullName evidence="2">DUF6535 domain-containing protein</fullName>
    </recommendedName>
</protein>
<keyword evidence="1" id="KW-0472">Membrane</keyword>
<keyword evidence="4" id="KW-1185">Reference proteome</keyword>
<evidence type="ECO:0000313" key="3">
    <source>
        <dbReference type="EMBL" id="CCL98818.1"/>
    </source>
</evidence>
<gene>
    <name evidence="3" type="ORF">FIBRA_00823</name>
</gene>
<dbReference type="Proteomes" id="UP000006352">
    <property type="component" value="Unassembled WGS sequence"/>
</dbReference>
<reference evidence="3 4" key="1">
    <citation type="journal article" date="2012" name="Appl. Environ. Microbiol.">
        <title>Short-read sequencing for genomic analysis of the brown rot fungus Fibroporia radiculosa.</title>
        <authorList>
            <person name="Tang J.D."/>
            <person name="Perkins A.D."/>
            <person name="Sonstegard T.S."/>
            <person name="Schroeder S.G."/>
            <person name="Burgess S.C."/>
            <person name="Diehl S.V."/>
        </authorList>
    </citation>
    <scope>NUCLEOTIDE SEQUENCE [LARGE SCALE GENOMIC DNA]</scope>
    <source>
        <strain evidence="3 4">TFFH 294</strain>
    </source>
</reference>
<evidence type="ECO:0000313" key="4">
    <source>
        <dbReference type="Proteomes" id="UP000006352"/>
    </source>
</evidence>
<dbReference type="AlphaFoldDB" id="J4G0M4"/>
<proteinExistence type="predicted"/>
<feature type="domain" description="DUF6535" evidence="2">
    <location>
        <begin position="9"/>
        <end position="131"/>
    </location>
</feature>
<dbReference type="EMBL" id="HE796901">
    <property type="protein sequence ID" value="CCL98818.1"/>
    <property type="molecule type" value="Genomic_DNA"/>
</dbReference>
<feature type="transmembrane region" description="Helical" evidence="1">
    <location>
        <begin position="99"/>
        <end position="120"/>
    </location>
</feature>
<feature type="transmembrane region" description="Helical" evidence="1">
    <location>
        <begin position="168"/>
        <end position="193"/>
    </location>
</feature>
<keyword evidence="1" id="KW-1133">Transmembrane helix</keyword>
<dbReference type="Pfam" id="PF20153">
    <property type="entry name" value="DUF6535"/>
    <property type="match status" value="1"/>
</dbReference>
<organism evidence="3 4">
    <name type="scientific">Fibroporia radiculosa</name>
    <dbReference type="NCBI Taxonomy" id="599839"/>
    <lineage>
        <taxon>Eukaryota</taxon>
        <taxon>Fungi</taxon>
        <taxon>Dikarya</taxon>
        <taxon>Basidiomycota</taxon>
        <taxon>Agaricomycotina</taxon>
        <taxon>Agaricomycetes</taxon>
        <taxon>Polyporales</taxon>
        <taxon>Fibroporiaceae</taxon>
        <taxon>Fibroporia</taxon>
    </lineage>
</organism>
<dbReference type="HOGENOM" id="CLU_940209_0_0_1"/>
<feature type="transmembrane region" description="Helical" evidence="1">
    <location>
        <begin position="21"/>
        <end position="40"/>
    </location>
</feature>
<dbReference type="RefSeq" id="XP_012178101.1">
    <property type="nucleotide sequence ID" value="XM_012322711.1"/>
</dbReference>
<evidence type="ECO:0000256" key="1">
    <source>
        <dbReference type="SAM" id="Phobius"/>
    </source>
</evidence>